<dbReference type="PANTHER" id="PTHR43235">
    <property type="entry name" value="GLUTAMINE AMIDOTRANSFERASE PB2B2.05-RELATED"/>
    <property type="match status" value="1"/>
</dbReference>
<reference evidence="1 2" key="1">
    <citation type="journal article" date="2022" name="BMC Genomics">
        <title>Comparative genome analysis of mycobacteria focusing on tRNA and non-coding RNA.</title>
        <authorList>
            <person name="Behra P.R.K."/>
            <person name="Pettersson B.M.F."/>
            <person name="Ramesh M."/>
            <person name="Das S."/>
            <person name="Dasgupta S."/>
            <person name="Kirsebom L.A."/>
        </authorList>
    </citation>
    <scope>NUCLEOTIDE SEQUENCE [LARGE SCALE GENOMIC DNA]</scope>
    <source>
        <strain evidence="1 2">DSM 44078</strain>
    </source>
</reference>
<dbReference type="SUPFAM" id="SSF52317">
    <property type="entry name" value="Class I glutamine amidotransferase-like"/>
    <property type="match status" value="1"/>
</dbReference>
<comment type="caution">
    <text evidence="1">The sequence shown here is derived from an EMBL/GenBank/DDBJ whole genome shotgun (WGS) entry which is preliminary data.</text>
</comment>
<evidence type="ECO:0000313" key="1">
    <source>
        <dbReference type="EMBL" id="MCV7229063.1"/>
    </source>
</evidence>
<protein>
    <submittedName>
        <fullName evidence="1">Gamma-glutamyl-gamma-aminobutyrate hydrolase family protein</fullName>
    </submittedName>
</protein>
<keyword evidence="2" id="KW-1185">Reference proteome</keyword>
<gene>
    <name evidence="1" type="ORF">H7J73_23895</name>
</gene>
<keyword evidence="1" id="KW-0378">Hydrolase</keyword>
<dbReference type="InterPro" id="IPR029062">
    <property type="entry name" value="Class_I_gatase-like"/>
</dbReference>
<dbReference type="PROSITE" id="PS51273">
    <property type="entry name" value="GATASE_TYPE_1"/>
    <property type="match status" value="1"/>
</dbReference>
<evidence type="ECO:0000313" key="2">
    <source>
        <dbReference type="Proteomes" id="UP001526201"/>
    </source>
</evidence>
<dbReference type="Pfam" id="PF07722">
    <property type="entry name" value="Peptidase_C26"/>
    <property type="match status" value="1"/>
</dbReference>
<proteinExistence type="predicted"/>
<dbReference type="Gene3D" id="3.40.50.880">
    <property type="match status" value="1"/>
</dbReference>
<dbReference type="PANTHER" id="PTHR43235:SF1">
    <property type="entry name" value="GLUTAMINE AMIDOTRANSFERASE PB2B2.05-RELATED"/>
    <property type="match status" value="1"/>
</dbReference>
<dbReference type="CDD" id="cd01745">
    <property type="entry name" value="GATase1_2"/>
    <property type="match status" value="1"/>
</dbReference>
<accession>A0ABT3CHU3</accession>
<dbReference type="InterPro" id="IPR011697">
    <property type="entry name" value="Peptidase_C26"/>
</dbReference>
<organism evidence="1 2">
    <name type="scientific">Mycolicibacterium komossense</name>
    <dbReference type="NCBI Taxonomy" id="1779"/>
    <lineage>
        <taxon>Bacteria</taxon>
        <taxon>Bacillati</taxon>
        <taxon>Actinomycetota</taxon>
        <taxon>Actinomycetes</taxon>
        <taxon>Mycobacteriales</taxon>
        <taxon>Mycobacteriaceae</taxon>
        <taxon>Mycolicibacterium</taxon>
    </lineage>
</organism>
<dbReference type="GO" id="GO:0016787">
    <property type="term" value="F:hydrolase activity"/>
    <property type="evidence" value="ECO:0007669"/>
    <property type="project" value="UniProtKB-KW"/>
</dbReference>
<name>A0ABT3CHU3_9MYCO</name>
<sequence length="229" mass="24968">MPLERAAWRVWAGEVYLLNRAYADHLRRARLVPIFLPVGETGREAARMIDGLDGLVISGGADVLPDWYRREPHPAAGPFDSNRDVFEFSLIREAADHRIPIFGICRGMQMLNVALGGNLTQHLPDVVGTDVHNPVAGEFATHRVTLDPGSRLGGALGPAADVSTYHHQAVDTVAPQLRPVAWAEDGTIEAVEDREGLLLAVQWHPEISMSNSVFDHFAAMCRSAALATP</sequence>
<dbReference type="EMBL" id="JACKTY010000039">
    <property type="protein sequence ID" value="MCV7229063.1"/>
    <property type="molecule type" value="Genomic_DNA"/>
</dbReference>
<dbReference type="InterPro" id="IPR044668">
    <property type="entry name" value="PuuD-like"/>
</dbReference>
<dbReference type="Proteomes" id="UP001526201">
    <property type="component" value="Unassembled WGS sequence"/>
</dbReference>